<protein>
    <submittedName>
        <fullName evidence="1">Uncharacterized protein</fullName>
    </submittedName>
</protein>
<organism evidence="1 2">
    <name type="scientific">Mycolicibacterium agri</name>
    <name type="common">Mycobacterium agri</name>
    <dbReference type="NCBI Taxonomy" id="36811"/>
    <lineage>
        <taxon>Bacteria</taxon>
        <taxon>Bacillati</taxon>
        <taxon>Actinomycetota</taxon>
        <taxon>Actinomycetes</taxon>
        <taxon>Mycobacteriales</taxon>
        <taxon>Mycobacteriaceae</taxon>
        <taxon>Mycolicibacterium</taxon>
    </lineage>
</organism>
<reference evidence="1 2" key="1">
    <citation type="journal article" date="2019" name="Emerg. Microbes Infect.">
        <title>Comprehensive subspecies identification of 175 nontuberculous mycobacteria species based on 7547 genomic profiles.</title>
        <authorList>
            <person name="Matsumoto Y."/>
            <person name="Kinjo T."/>
            <person name="Motooka D."/>
            <person name="Nabeya D."/>
            <person name="Jung N."/>
            <person name="Uechi K."/>
            <person name="Horii T."/>
            <person name="Iida T."/>
            <person name="Fujita J."/>
            <person name="Nakamura S."/>
        </authorList>
    </citation>
    <scope>NUCLEOTIDE SEQUENCE [LARGE SCALE GENOMIC DNA]</scope>
    <source>
        <strain evidence="1 2">JCM 6377</strain>
    </source>
</reference>
<evidence type="ECO:0000313" key="1">
    <source>
        <dbReference type="EMBL" id="GFG53750.1"/>
    </source>
</evidence>
<name>A0A7I9W860_MYCAG</name>
<gene>
    <name evidence="1" type="ORF">MAGR_51910</name>
</gene>
<sequence length="127" mass="13796">MPGPLFNKLDINLLLPLFVDGERTTVGQHIELLLHLALDVGVVRRTQYPGQRAGRDTVRNRLAGERDIEDQAVEVPGRVGVTPAFFNQKLHQGGAIGKHAPRMSGAVLTGHPPPGWVAGWLPTELSL</sequence>
<accession>A0A7I9W860</accession>
<proteinExistence type="predicted"/>
<dbReference type="Proteomes" id="UP000465302">
    <property type="component" value="Unassembled WGS sequence"/>
</dbReference>
<evidence type="ECO:0000313" key="2">
    <source>
        <dbReference type="Proteomes" id="UP000465302"/>
    </source>
</evidence>
<comment type="caution">
    <text evidence="1">The sequence shown here is derived from an EMBL/GenBank/DDBJ whole genome shotgun (WGS) entry which is preliminary data.</text>
</comment>
<dbReference type="AlphaFoldDB" id="A0A7I9W860"/>
<dbReference type="EMBL" id="BLKS01000001">
    <property type="protein sequence ID" value="GFG53750.1"/>
    <property type="molecule type" value="Genomic_DNA"/>
</dbReference>